<sequence>MQMYRGGKICLTVHFKPLWAKNFPRFGIAHTLCLGLALWLALKVPILVDSGMVKHKDGEIIVYNPVVQFFLFLVQWVDCSLAGAVGLLRILIYKVYVDGTTTMSTHERKANIREFYGAQDLSRAPSSTSPESIHVDFQYRGLVAATLADLEPFMLQPEGEQCLLQED</sequence>
<evidence type="ECO:0008006" key="5">
    <source>
        <dbReference type="Google" id="ProtNLM"/>
    </source>
</evidence>
<dbReference type="GO" id="GO:0005737">
    <property type="term" value="C:cytoplasm"/>
    <property type="evidence" value="ECO:0007669"/>
    <property type="project" value="TreeGrafter"/>
</dbReference>
<gene>
    <name evidence="3" type="ORF">GUJ93_ZPchr0010g8140</name>
</gene>
<feature type="transmembrane region" description="Helical" evidence="2">
    <location>
        <begin position="66"/>
        <end position="88"/>
    </location>
</feature>
<evidence type="ECO:0000313" key="3">
    <source>
        <dbReference type="EMBL" id="KAG8087628.1"/>
    </source>
</evidence>
<comment type="caution">
    <text evidence="3">The sequence shown here is derived from an EMBL/GenBank/DDBJ whole genome shotgun (WGS) entry which is preliminary data.</text>
</comment>
<organism evidence="3 4">
    <name type="scientific">Zizania palustris</name>
    <name type="common">Northern wild rice</name>
    <dbReference type="NCBI Taxonomy" id="103762"/>
    <lineage>
        <taxon>Eukaryota</taxon>
        <taxon>Viridiplantae</taxon>
        <taxon>Streptophyta</taxon>
        <taxon>Embryophyta</taxon>
        <taxon>Tracheophyta</taxon>
        <taxon>Spermatophyta</taxon>
        <taxon>Magnoliopsida</taxon>
        <taxon>Liliopsida</taxon>
        <taxon>Poales</taxon>
        <taxon>Poaceae</taxon>
        <taxon>BOP clade</taxon>
        <taxon>Oryzoideae</taxon>
        <taxon>Oryzeae</taxon>
        <taxon>Zizaniinae</taxon>
        <taxon>Zizania</taxon>
    </lineage>
</organism>
<dbReference type="GO" id="GO:0061657">
    <property type="term" value="F:UFM1 conjugating enzyme activity"/>
    <property type="evidence" value="ECO:0007669"/>
    <property type="project" value="InterPro"/>
</dbReference>
<reference evidence="3" key="2">
    <citation type="submission" date="2021-02" db="EMBL/GenBank/DDBJ databases">
        <authorList>
            <person name="Kimball J.A."/>
            <person name="Haas M.W."/>
            <person name="Macchietto M."/>
            <person name="Kono T."/>
            <person name="Duquette J."/>
            <person name="Shao M."/>
        </authorList>
    </citation>
    <scope>NUCLEOTIDE SEQUENCE</scope>
    <source>
        <tissue evidence="3">Fresh leaf tissue</tissue>
    </source>
</reference>
<dbReference type="Pfam" id="PF08694">
    <property type="entry name" value="UFC1"/>
    <property type="match status" value="1"/>
</dbReference>
<dbReference type="OrthoDB" id="10256182at2759"/>
<accession>A0A8J6BQL4</accession>
<dbReference type="PANTHER" id="PTHR12921">
    <property type="entry name" value="UBIQUITIN-FOLD MODIFIER-CONJUGATING ENZYME 1"/>
    <property type="match status" value="1"/>
</dbReference>
<dbReference type="AlphaFoldDB" id="A0A8J6BQL4"/>
<dbReference type="InterPro" id="IPR014806">
    <property type="entry name" value="Ufc1"/>
</dbReference>
<keyword evidence="4" id="KW-1185">Reference proteome</keyword>
<evidence type="ECO:0000313" key="4">
    <source>
        <dbReference type="Proteomes" id="UP000729402"/>
    </source>
</evidence>
<keyword evidence="2" id="KW-0472">Membrane</keyword>
<dbReference type="Proteomes" id="UP000729402">
    <property type="component" value="Unassembled WGS sequence"/>
</dbReference>
<dbReference type="GO" id="GO:1990592">
    <property type="term" value="P:protein K69-linked ufmylation"/>
    <property type="evidence" value="ECO:0007669"/>
    <property type="project" value="TreeGrafter"/>
</dbReference>
<dbReference type="PANTHER" id="PTHR12921:SF0">
    <property type="entry name" value="UBIQUITIN-FOLD MODIFIER-CONJUGATING ENZYME 1"/>
    <property type="match status" value="1"/>
</dbReference>
<protein>
    <recommendedName>
        <fullName evidence="5">Ubiquitin-fold modifier-conjugating enzyme 1</fullName>
    </recommendedName>
</protein>
<keyword evidence="2" id="KW-0812">Transmembrane</keyword>
<proteinExistence type="predicted"/>
<keyword evidence="2" id="KW-1133">Transmembrane helix</keyword>
<name>A0A8J6BQL4_ZIZPA</name>
<dbReference type="EMBL" id="JAAALK010000082">
    <property type="protein sequence ID" value="KAG8087628.1"/>
    <property type="molecule type" value="Genomic_DNA"/>
</dbReference>
<reference evidence="3" key="1">
    <citation type="journal article" date="2021" name="bioRxiv">
        <title>Whole Genome Assembly and Annotation of Northern Wild Rice, Zizania palustris L., Supports a Whole Genome Duplication in the Zizania Genus.</title>
        <authorList>
            <person name="Haas M."/>
            <person name="Kono T."/>
            <person name="Macchietto M."/>
            <person name="Millas R."/>
            <person name="McGilp L."/>
            <person name="Shao M."/>
            <person name="Duquette J."/>
            <person name="Hirsch C.N."/>
            <person name="Kimball J."/>
        </authorList>
    </citation>
    <scope>NUCLEOTIDE SEQUENCE</scope>
    <source>
        <tissue evidence="3">Fresh leaf tissue</tissue>
    </source>
</reference>
<evidence type="ECO:0000256" key="1">
    <source>
        <dbReference type="ARBA" id="ARBA00022786"/>
    </source>
</evidence>
<evidence type="ECO:0000256" key="2">
    <source>
        <dbReference type="SAM" id="Phobius"/>
    </source>
</evidence>
<feature type="transmembrane region" description="Helical" evidence="2">
    <location>
        <begin position="26"/>
        <end position="46"/>
    </location>
</feature>
<keyword evidence="1" id="KW-0833">Ubl conjugation pathway</keyword>